<keyword evidence="6" id="KW-0472">Membrane</keyword>
<evidence type="ECO:0000256" key="2">
    <source>
        <dbReference type="ARBA" id="ARBA00022525"/>
    </source>
</evidence>
<evidence type="ECO:0000256" key="1">
    <source>
        <dbReference type="ARBA" id="ARBA00004613"/>
    </source>
</evidence>
<keyword evidence="12" id="KW-1185">Reference proteome</keyword>
<gene>
    <name evidence="10" type="ORF">A4X03_0g4818</name>
    <name evidence="9" type="ORF">JKIAZH3_G2299</name>
</gene>
<comment type="caution">
    <text evidence="10">The sequence shown here is derived from an EMBL/GenBank/DDBJ whole genome shotgun (WGS) entry which is preliminary data.</text>
</comment>
<name>A0A177U732_9BASI</name>
<evidence type="ECO:0000313" key="12">
    <source>
        <dbReference type="Proteomes" id="UP000836402"/>
    </source>
</evidence>
<evidence type="ECO:0000256" key="5">
    <source>
        <dbReference type="SAM" id="MobiDB-lite"/>
    </source>
</evidence>
<sequence length="204" mass="20601">MRFSVVFIALALATGSVLAQKSPYPTETPDLALLATCGKNCTVSAAKEVGCKGEKDLACWCKSDKFGKHAAECITKDCAPALPFAYSRLQQACEAANQKATFKWPNATTAASDAAGAATNTTEGAGDATPGQDPATETSTTEQTPTELNPPAGAPMGGMTNMNEPAAPAAPATSMKSGAGLAVDFVWPAIVGAAAFSAGVVVVL</sequence>
<reference evidence="10" key="2">
    <citation type="journal article" date="2019" name="IMA Fungus">
        <title>Genome sequencing and comparison of five Tilletia species to identify candidate genes for the detection of regulated species infecting wheat.</title>
        <authorList>
            <person name="Nguyen H.D.T."/>
            <person name="Sultana T."/>
            <person name="Kesanakurti P."/>
            <person name="Hambleton S."/>
        </authorList>
    </citation>
    <scope>NUCLEOTIDE SEQUENCE</scope>
    <source>
        <strain evidence="10">DAOMC 238032</strain>
    </source>
</reference>
<feature type="domain" description="CFEM" evidence="8">
    <location>
        <begin position="33"/>
        <end position="93"/>
    </location>
</feature>
<evidence type="ECO:0000256" key="7">
    <source>
        <dbReference type="SAM" id="SignalP"/>
    </source>
</evidence>
<keyword evidence="4" id="KW-1015">Disulfide bond</keyword>
<evidence type="ECO:0000313" key="9">
    <source>
        <dbReference type="EMBL" id="CAD6909330.1"/>
    </source>
</evidence>
<dbReference type="EMBL" id="CAJHJG010001131">
    <property type="protein sequence ID" value="CAD6909330.1"/>
    <property type="molecule type" value="Genomic_DNA"/>
</dbReference>
<keyword evidence="6" id="KW-0812">Transmembrane</keyword>
<dbReference type="GO" id="GO:0005576">
    <property type="term" value="C:extracellular region"/>
    <property type="evidence" value="ECO:0007669"/>
    <property type="project" value="UniProtKB-SubCell"/>
</dbReference>
<dbReference type="InterPro" id="IPR008427">
    <property type="entry name" value="Extracellular_membr_CFEM_dom"/>
</dbReference>
<feature type="transmembrane region" description="Helical" evidence="6">
    <location>
        <begin position="185"/>
        <end position="203"/>
    </location>
</feature>
<evidence type="ECO:0000256" key="6">
    <source>
        <dbReference type="SAM" id="Phobius"/>
    </source>
</evidence>
<dbReference type="Proteomes" id="UP000077671">
    <property type="component" value="Unassembled WGS sequence"/>
</dbReference>
<keyword evidence="2" id="KW-0964">Secreted</keyword>
<keyword evidence="3 7" id="KW-0732">Signal</keyword>
<feature type="compositionally biased region" description="Low complexity" evidence="5">
    <location>
        <begin position="136"/>
        <end position="147"/>
    </location>
</feature>
<evidence type="ECO:0000256" key="4">
    <source>
        <dbReference type="ARBA" id="ARBA00023157"/>
    </source>
</evidence>
<accession>A0A177U732</accession>
<evidence type="ECO:0000313" key="11">
    <source>
        <dbReference type="Proteomes" id="UP000077671"/>
    </source>
</evidence>
<feature type="chain" id="PRO_5043354791" description="CFEM domain-containing protein" evidence="7">
    <location>
        <begin position="20"/>
        <end position="204"/>
    </location>
</feature>
<evidence type="ECO:0000256" key="3">
    <source>
        <dbReference type="ARBA" id="ARBA00022729"/>
    </source>
</evidence>
<evidence type="ECO:0000313" key="10">
    <source>
        <dbReference type="EMBL" id="KAE8257029.1"/>
    </source>
</evidence>
<evidence type="ECO:0000259" key="8">
    <source>
        <dbReference type="Pfam" id="PF05730"/>
    </source>
</evidence>
<keyword evidence="6" id="KW-1133">Transmembrane helix</keyword>
<protein>
    <recommendedName>
        <fullName evidence="8">CFEM domain-containing protein</fullName>
    </recommendedName>
</protein>
<reference evidence="9" key="3">
    <citation type="submission" date="2020-10" db="EMBL/GenBank/DDBJ databases">
        <authorList>
            <person name="Sedaghatjoo S."/>
        </authorList>
    </citation>
    <scope>NUCLEOTIDE SEQUENCE</scope>
    <source>
        <strain evidence="9">AZH3</strain>
    </source>
</reference>
<comment type="subcellular location">
    <subcellularLocation>
        <location evidence="1">Secreted</location>
    </subcellularLocation>
</comment>
<proteinExistence type="predicted"/>
<dbReference type="EMBL" id="LWDD02000692">
    <property type="protein sequence ID" value="KAE8257029.1"/>
    <property type="molecule type" value="Genomic_DNA"/>
</dbReference>
<dbReference type="Pfam" id="PF05730">
    <property type="entry name" value="CFEM"/>
    <property type="match status" value="1"/>
</dbReference>
<feature type="compositionally biased region" description="Low complexity" evidence="5">
    <location>
        <begin position="113"/>
        <end position="129"/>
    </location>
</feature>
<reference evidence="10" key="1">
    <citation type="submission" date="2016-04" db="EMBL/GenBank/DDBJ databases">
        <authorList>
            <person name="Nguyen H.D."/>
            <person name="Kesanakurti P."/>
            <person name="Cullis J."/>
            <person name="Levesque C.A."/>
            <person name="Hambleton S."/>
        </authorList>
    </citation>
    <scope>NUCLEOTIDE SEQUENCE</scope>
    <source>
        <strain evidence="10">DAOMC 238032</strain>
    </source>
</reference>
<feature type="signal peptide" evidence="7">
    <location>
        <begin position="1"/>
        <end position="19"/>
    </location>
</feature>
<organism evidence="10 11">
    <name type="scientific">Tilletia caries</name>
    <name type="common">wheat bunt fungus</name>
    <dbReference type="NCBI Taxonomy" id="13290"/>
    <lineage>
        <taxon>Eukaryota</taxon>
        <taxon>Fungi</taxon>
        <taxon>Dikarya</taxon>
        <taxon>Basidiomycota</taxon>
        <taxon>Ustilaginomycotina</taxon>
        <taxon>Exobasidiomycetes</taxon>
        <taxon>Tilletiales</taxon>
        <taxon>Tilletiaceae</taxon>
        <taxon>Tilletia</taxon>
    </lineage>
</organism>
<dbReference type="Proteomes" id="UP000836402">
    <property type="component" value="Unassembled WGS sequence"/>
</dbReference>
<feature type="region of interest" description="Disordered" evidence="5">
    <location>
        <begin position="113"/>
        <end position="174"/>
    </location>
</feature>
<dbReference type="AlphaFoldDB" id="A0A177U732"/>